<dbReference type="SMART" id="SM00360">
    <property type="entry name" value="RRM"/>
    <property type="match status" value="2"/>
</dbReference>
<sequence>MPSDVPRLNNSLGVAKHPGKKSKELDPYLAKEAYQKLKESWKRSISLRIYHVPDRMVEEDIRDLFAPYGEISDINIDFVGDIRMGMVAFNTPGSADKAMQAHEATPLRFEDKELQVRFGSMTKLNPPSKTLFCTNFRPDTLDAIEKRLTYLFSPWAVPKRFRYVPTTNMCFIDFDSAGEATKIIERHELRAFRDQGPILRLNYAINETRPPHHTLCVLGYRGDPSILEDYFPSYSGGNHIVEITSVPDRQGNRPPAYYVRFDSIEHATHALKEAEASTTLPYKAKYAHLPNKVKYAHTRPRGTPGTKGSI</sequence>
<dbReference type="CDD" id="cd00590">
    <property type="entry name" value="RRM_SF"/>
    <property type="match status" value="2"/>
</dbReference>
<protein>
    <recommendedName>
        <fullName evidence="4">RRM domain-containing protein</fullName>
    </recommendedName>
</protein>
<evidence type="ECO:0000313" key="6">
    <source>
        <dbReference type="Proteomes" id="UP000053257"/>
    </source>
</evidence>
<proteinExistence type="predicted"/>
<dbReference type="AlphaFoldDB" id="A0A0C3NP58"/>
<dbReference type="Gene3D" id="3.30.70.330">
    <property type="match status" value="2"/>
</dbReference>
<dbReference type="PROSITE" id="PS50102">
    <property type="entry name" value="RRM"/>
    <property type="match status" value="1"/>
</dbReference>
<evidence type="ECO:0000259" key="4">
    <source>
        <dbReference type="PROSITE" id="PS50102"/>
    </source>
</evidence>
<keyword evidence="6" id="KW-1185">Reference proteome</keyword>
<dbReference type="InterPro" id="IPR000504">
    <property type="entry name" value="RRM_dom"/>
</dbReference>
<dbReference type="GO" id="GO:0036002">
    <property type="term" value="F:pre-mRNA binding"/>
    <property type="evidence" value="ECO:0007669"/>
    <property type="project" value="TreeGrafter"/>
</dbReference>
<evidence type="ECO:0000256" key="1">
    <source>
        <dbReference type="ARBA" id="ARBA00022884"/>
    </source>
</evidence>
<dbReference type="InterPro" id="IPR035979">
    <property type="entry name" value="RBD_domain_sf"/>
</dbReference>
<feature type="region of interest" description="Disordered" evidence="3">
    <location>
        <begin position="1"/>
        <end position="22"/>
    </location>
</feature>
<dbReference type="SUPFAM" id="SSF54928">
    <property type="entry name" value="RNA-binding domain, RBD"/>
    <property type="match status" value="2"/>
</dbReference>
<organism evidence="5 6">
    <name type="scientific">Phlebiopsis gigantea (strain 11061_1 CR5-6)</name>
    <name type="common">White-rot fungus</name>
    <name type="synonym">Peniophora gigantea</name>
    <dbReference type="NCBI Taxonomy" id="745531"/>
    <lineage>
        <taxon>Eukaryota</taxon>
        <taxon>Fungi</taxon>
        <taxon>Dikarya</taxon>
        <taxon>Basidiomycota</taxon>
        <taxon>Agaricomycotina</taxon>
        <taxon>Agaricomycetes</taxon>
        <taxon>Polyporales</taxon>
        <taxon>Phanerochaetaceae</taxon>
        <taxon>Phlebiopsis</taxon>
    </lineage>
</organism>
<reference evidence="5 6" key="1">
    <citation type="journal article" date="2014" name="PLoS Genet.">
        <title>Analysis of the Phlebiopsis gigantea genome, transcriptome and secretome provides insight into its pioneer colonization strategies of wood.</title>
        <authorList>
            <person name="Hori C."/>
            <person name="Ishida T."/>
            <person name="Igarashi K."/>
            <person name="Samejima M."/>
            <person name="Suzuki H."/>
            <person name="Master E."/>
            <person name="Ferreira P."/>
            <person name="Ruiz-Duenas F.J."/>
            <person name="Held B."/>
            <person name="Canessa P."/>
            <person name="Larrondo L.F."/>
            <person name="Schmoll M."/>
            <person name="Druzhinina I.S."/>
            <person name="Kubicek C.P."/>
            <person name="Gaskell J.A."/>
            <person name="Kersten P."/>
            <person name="St John F."/>
            <person name="Glasner J."/>
            <person name="Sabat G."/>
            <person name="Splinter BonDurant S."/>
            <person name="Syed K."/>
            <person name="Yadav J."/>
            <person name="Mgbeahuruike A.C."/>
            <person name="Kovalchuk A."/>
            <person name="Asiegbu F.O."/>
            <person name="Lackner G."/>
            <person name="Hoffmeister D."/>
            <person name="Rencoret J."/>
            <person name="Gutierrez A."/>
            <person name="Sun H."/>
            <person name="Lindquist E."/>
            <person name="Barry K."/>
            <person name="Riley R."/>
            <person name="Grigoriev I.V."/>
            <person name="Henrissat B."/>
            <person name="Kues U."/>
            <person name="Berka R.M."/>
            <person name="Martinez A.T."/>
            <person name="Covert S.F."/>
            <person name="Blanchette R.A."/>
            <person name="Cullen D."/>
        </authorList>
    </citation>
    <scope>NUCLEOTIDE SEQUENCE [LARGE SCALE GENOMIC DNA]</scope>
    <source>
        <strain evidence="5 6">11061_1 CR5-6</strain>
    </source>
</reference>
<dbReference type="InterPro" id="IPR039171">
    <property type="entry name" value="Cwc2/Slt11"/>
</dbReference>
<keyword evidence="1 2" id="KW-0694">RNA-binding</keyword>
<dbReference type="Proteomes" id="UP000053257">
    <property type="component" value="Unassembled WGS sequence"/>
</dbReference>
<accession>A0A0C3NP58</accession>
<dbReference type="InterPro" id="IPR012677">
    <property type="entry name" value="Nucleotide-bd_a/b_plait_sf"/>
</dbReference>
<dbReference type="Pfam" id="PF00076">
    <property type="entry name" value="RRM_1"/>
    <property type="match status" value="1"/>
</dbReference>
<dbReference type="PANTHER" id="PTHR14089">
    <property type="entry name" value="PRE-MRNA-SPLICING FACTOR RBM22"/>
    <property type="match status" value="1"/>
</dbReference>
<feature type="domain" description="RRM" evidence="4">
    <location>
        <begin position="45"/>
        <end position="121"/>
    </location>
</feature>
<dbReference type="HOGENOM" id="CLU_897442_0_0_1"/>
<dbReference type="GO" id="GO:0000974">
    <property type="term" value="C:Prp19 complex"/>
    <property type="evidence" value="ECO:0007669"/>
    <property type="project" value="TreeGrafter"/>
</dbReference>
<dbReference type="GO" id="GO:0071007">
    <property type="term" value="C:U2-type catalytic step 2 spliceosome"/>
    <property type="evidence" value="ECO:0007669"/>
    <property type="project" value="TreeGrafter"/>
</dbReference>
<name>A0A0C3NP58_PHLG1</name>
<dbReference type="OrthoDB" id="439808at2759"/>
<dbReference type="GO" id="GO:0017070">
    <property type="term" value="F:U6 snRNA binding"/>
    <property type="evidence" value="ECO:0007669"/>
    <property type="project" value="TreeGrafter"/>
</dbReference>
<evidence type="ECO:0000313" key="5">
    <source>
        <dbReference type="EMBL" id="KIP06889.1"/>
    </source>
</evidence>
<evidence type="ECO:0000256" key="3">
    <source>
        <dbReference type="SAM" id="MobiDB-lite"/>
    </source>
</evidence>
<gene>
    <name evidence="5" type="ORF">PHLGIDRAFT_24354</name>
</gene>
<dbReference type="GO" id="GO:0071006">
    <property type="term" value="C:U2-type catalytic step 1 spliceosome"/>
    <property type="evidence" value="ECO:0007669"/>
    <property type="project" value="TreeGrafter"/>
</dbReference>
<evidence type="ECO:0000256" key="2">
    <source>
        <dbReference type="PROSITE-ProRule" id="PRU00176"/>
    </source>
</evidence>
<dbReference type="EMBL" id="KN840508">
    <property type="protein sequence ID" value="KIP06889.1"/>
    <property type="molecule type" value="Genomic_DNA"/>
</dbReference>